<feature type="transmembrane region" description="Helical" evidence="1">
    <location>
        <begin position="322"/>
        <end position="343"/>
    </location>
</feature>
<keyword evidence="4" id="KW-0012">Acyltransferase</keyword>
<accession>A0AAP4F8X0</accession>
<dbReference type="GO" id="GO:0016747">
    <property type="term" value="F:acyltransferase activity, transferring groups other than amino-acyl groups"/>
    <property type="evidence" value="ECO:0007669"/>
    <property type="project" value="InterPro"/>
</dbReference>
<organism evidence="4 5">
    <name type="scientific">Corynebacterium propinquum</name>
    <dbReference type="NCBI Taxonomy" id="43769"/>
    <lineage>
        <taxon>Bacteria</taxon>
        <taxon>Bacillati</taxon>
        <taxon>Actinomycetota</taxon>
        <taxon>Actinomycetes</taxon>
        <taxon>Mycobacteriales</taxon>
        <taxon>Corynebacteriaceae</taxon>
        <taxon>Corynebacterium</taxon>
    </lineage>
</organism>
<protein>
    <submittedName>
        <fullName evidence="4">Acyltransferase family protein</fullName>
    </submittedName>
</protein>
<feature type="domain" description="Acyltransferase 3" evidence="2">
    <location>
        <begin position="7"/>
        <end position="335"/>
    </location>
</feature>
<feature type="transmembrane region" description="Helical" evidence="1">
    <location>
        <begin position="49"/>
        <end position="69"/>
    </location>
</feature>
<evidence type="ECO:0000313" key="4">
    <source>
        <dbReference type="EMBL" id="MDK4327114.1"/>
    </source>
</evidence>
<keyword evidence="4" id="KW-0808">Transferase</keyword>
<dbReference type="RefSeq" id="WP_239212140.1">
    <property type="nucleotide sequence ID" value="NZ_CP091865.1"/>
</dbReference>
<feature type="transmembrane region" description="Helical" evidence="1">
    <location>
        <begin position="110"/>
        <end position="135"/>
    </location>
</feature>
<dbReference type="PANTHER" id="PTHR37312:SF1">
    <property type="entry name" value="MEMBRANE-BOUND ACYLTRANSFERASE YKRP-RELATED"/>
    <property type="match status" value="1"/>
</dbReference>
<evidence type="ECO:0000256" key="1">
    <source>
        <dbReference type="SAM" id="Phobius"/>
    </source>
</evidence>
<proteinExistence type="predicted"/>
<evidence type="ECO:0000313" key="3">
    <source>
        <dbReference type="EMBL" id="MDK4301241.1"/>
    </source>
</evidence>
<keyword evidence="1" id="KW-0472">Membrane</keyword>
<dbReference type="PANTHER" id="PTHR37312">
    <property type="entry name" value="MEMBRANE-BOUND ACYLTRANSFERASE YKRP-RELATED"/>
    <property type="match status" value="1"/>
</dbReference>
<keyword evidence="1" id="KW-0812">Transmembrane</keyword>
<comment type="caution">
    <text evidence="4">The sequence shown here is derived from an EMBL/GenBank/DDBJ whole genome shotgun (WGS) entry which is preliminary data.</text>
</comment>
<dbReference type="Pfam" id="PF01757">
    <property type="entry name" value="Acyl_transf_3"/>
    <property type="match status" value="1"/>
</dbReference>
<gene>
    <name evidence="3" type="ORF">QPX45_08325</name>
    <name evidence="4" type="ORF">QPX54_11450</name>
</gene>
<feature type="transmembrane region" description="Helical" evidence="1">
    <location>
        <begin position="282"/>
        <end position="302"/>
    </location>
</feature>
<dbReference type="Proteomes" id="UP001243856">
    <property type="component" value="Unassembled WGS sequence"/>
</dbReference>
<sequence>MAKQRLKWPDIARGISILGVIVLHVSLAIPEARDTWLSQANEFLDPLRMPLFFLVSGLFAAKIFRYSFWQLFAHRLWFLLVPYVIWVPLELAAFQVIIMNDYDSAWPSVTYFLLQLVSGSTMIWFLYALILFNIVLWLLRSLPGWAAVLVSFLAPAALLPFHEHWHLIAKSVIYLPVFVFAAYFSASVHRFTAHAKRVPVVIGVTAAYLMGYIGAEIWGSMRSSTIYWDGPGIIEFGDFELDLLLRIVQHALSLPAAIVLSVVLTALPRVSVVLLKLGRNTLPLYVGHHFGIMAMFHYQRLWVVDVELDEISRFGSFPLGNTYFWCVCAVLGALAAGALLKYLTRIRSLRWLLYPPPLSALLRRE</sequence>
<feature type="transmembrane region" description="Helical" evidence="1">
    <location>
        <begin position="198"/>
        <end position="218"/>
    </location>
</feature>
<dbReference type="EMBL" id="JASNVK010000014">
    <property type="protein sequence ID" value="MDK4301241.1"/>
    <property type="molecule type" value="Genomic_DNA"/>
</dbReference>
<dbReference type="InterPro" id="IPR052734">
    <property type="entry name" value="Nod_factor_acetyltransferase"/>
</dbReference>
<dbReference type="InterPro" id="IPR002656">
    <property type="entry name" value="Acyl_transf_3_dom"/>
</dbReference>
<evidence type="ECO:0000259" key="2">
    <source>
        <dbReference type="Pfam" id="PF01757"/>
    </source>
</evidence>
<dbReference type="EMBL" id="JASNVP010000018">
    <property type="protein sequence ID" value="MDK4327114.1"/>
    <property type="molecule type" value="Genomic_DNA"/>
</dbReference>
<feature type="transmembrane region" description="Helical" evidence="1">
    <location>
        <begin position="247"/>
        <end position="270"/>
    </location>
</feature>
<keyword evidence="1" id="KW-1133">Transmembrane helix</keyword>
<evidence type="ECO:0000313" key="5">
    <source>
        <dbReference type="Proteomes" id="UP001226160"/>
    </source>
</evidence>
<reference evidence="4 6" key="1">
    <citation type="submission" date="2023-05" db="EMBL/GenBank/DDBJ databases">
        <title>Metabolic capabilities are highly conserved among human nasal-associated Corynebacterium species in pangenomic analyses.</title>
        <authorList>
            <person name="Tran T.H."/>
            <person name="Roberts A.Q."/>
            <person name="Escapa I.F."/>
            <person name="Gao W."/>
            <person name="Conlan S."/>
            <person name="Kong H."/>
            <person name="Segre J.A."/>
            <person name="Kelly M.S."/>
            <person name="Lemon K.P."/>
        </authorList>
    </citation>
    <scope>NUCLEOTIDE SEQUENCE</scope>
    <source>
        <strain evidence="4">KPL2654</strain>
        <strain evidence="3 6">KPL2811</strain>
    </source>
</reference>
<evidence type="ECO:0000313" key="6">
    <source>
        <dbReference type="Proteomes" id="UP001243856"/>
    </source>
</evidence>
<feature type="transmembrane region" description="Helical" evidence="1">
    <location>
        <begin position="167"/>
        <end position="186"/>
    </location>
</feature>
<dbReference type="Proteomes" id="UP001226160">
    <property type="component" value="Unassembled WGS sequence"/>
</dbReference>
<feature type="transmembrane region" description="Helical" evidence="1">
    <location>
        <begin position="12"/>
        <end position="29"/>
    </location>
</feature>
<feature type="transmembrane region" description="Helical" evidence="1">
    <location>
        <begin position="142"/>
        <end position="161"/>
    </location>
</feature>
<feature type="transmembrane region" description="Helical" evidence="1">
    <location>
        <begin position="76"/>
        <end position="98"/>
    </location>
</feature>
<name>A0AAP4F8X0_9CORY</name>
<dbReference type="AlphaFoldDB" id="A0AAP4F8X0"/>
<keyword evidence="6" id="KW-1185">Reference proteome</keyword>